<feature type="region of interest" description="Disordered" evidence="6">
    <location>
        <begin position="279"/>
        <end position="302"/>
    </location>
</feature>
<feature type="domain" description="C2H2-type" evidence="7">
    <location>
        <begin position="350"/>
        <end position="377"/>
    </location>
</feature>
<dbReference type="GO" id="GO:0005634">
    <property type="term" value="C:nucleus"/>
    <property type="evidence" value="ECO:0007669"/>
    <property type="project" value="InterPro"/>
</dbReference>
<keyword evidence="1" id="KW-0479">Metal-binding</keyword>
<dbReference type="Proteomes" id="UP001162162">
    <property type="component" value="Unassembled WGS sequence"/>
</dbReference>
<dbReference type="InterPro" id="IPR013087">
    <property type="entry name" value="Znf_C2H2_type"/>
</dbReference>
<dbReference type="SMART" id="SM00868">
    <property type="entry name" value="zf-AD"/>
    <property type="match status" value="2"/>
</dbReference>
<feature type="domain" description="C2H2-type" evidence="7">
    <location>
        <begin position="443"/>
        <end position="470"/>
    </location>
</feature>
<protein>
    <recommendedName>
        <fullName evidence="7">C2H2-type domain-containing protein</fullName>
    </recommendedName>
</protein>
<evidence type="ECO:0000256" key="2">
    <source>
        <dbReference type="ARBA" id="ARBA00022737"/>
    </source>
</evidence>
<evidence type="ECO:0000256" key="5">
    <source>
        <dbReference type="PROSITE-ProRule" id="PRU00042"/>
    </source>
</evidence>
<evidence type="ECO:0000313" key="9">
    <source>
        <dbReference type="Proteomes" id="UP001162162"/>
    </source>
</evidence>
<proteinExistence type="predicted"/>
<evidence type="ECO:0000256" key="1">
    <source>
        <dbReference type="ARBA" id="ARBA00022723"/>
    </source>
</evidence>
<feature type="domain" description="C2H2-type" evidence="7">
    <location>
        <begin position="474"/>
        <end position="501"/>
    </location>
</feature>
<keyword evidence="2" id="KW-0677">Repeat</keyword>
<dbReference type="PANTHER" id="PTHR24379:SF121">
    <property type="entry name" value="C2H2-TYPE DOMAIN-CONTAINING PROTEIN"/>
    <property type="match status" value="1"/>
</dbReference>
<organism evidence="8 9">
    <name type="scientific">Aromia moschata</name>
    <dbReference type="NCBI Taxonomy" id="1265417"/>
    <lineage>
        <taxon>Eukaryota</taxon>
        <taxon>Metazoa</taxon>
        <taxon>Ecdysozoa</taxon>
        <taxon>Arthropoda</taxon>
        <taxon>Hexapoda</taxon>
        <taxon>Insecta</taxon>
        <taxon>Pterygota</taxon>
        <taxon>Neoptera</taxon>
        <taxon>Endopterygota</taxon>
        <taxon>Coleoptera</taxon>
        <taxon>Polyphaga</taxon>
        <taxon>Cucujiformia</taxon>
        <taxon>Chrysomeloidea</taxon>
        <taxon>Cerambycidae</taxon>
        <taxon>Cerambycinae</taxon>
        <taxon>Callichromatini</taxon>
        <taxon>Aromia</taxon>
    </lineage>
</organism>
<evidence type="ECO:0000256" key="3">
    <source>
        <dbReference type="ARBA" id="ARBA00022771"/>
    </source>
</evidence>
<evidence type="ECO:0000259" key="7">
    <source>
        <dbReference type="PROSITE" id="PS50157"/>
    </source>
</evidence>
<comment type="caution">
    <text evidence="8">The sequence shown here is derived from an EMBL/GenBank/DDBJ whole genome shotgun (WGS) entry which is preliminary data.</text>
</comment>
<dbReference type="Pfam" id="PF13909">
    <property type="entry name" value="zf-H2C2_5"/>
    <property type="match status" value="1"/>
</dbReference>
<dbReference type="SMART" id="SM00355">
    <property type="entry name" value="ZnF_C2H2"/>
    <property type="match status" value="6"/>
</dbReference>
<dbReference type="Gene3D" id="3.30.160.60">
    <property type="entry name" value="Classic Zinc Finger"/>
    <property type="match status" value="4"/>
</dbReference>
<dbReference type="PANTHER" id="PTHR24379">
    <property type="entry name" value="KRAB AND ZINC FINGER DOMAIN-CONTAINING"/>
    <property type="match status" value="1"/>
</dbReference>
<keyword evidence="4" id="KW-0862">Zinc</keyword>
<feature type="non-terminal residue" evidence="8">
    <location>
        <position position="507"/>
    </location>
</feature>
<dbReference type="InterPro" id="IPR012934">
    <property type="entry name" value="Znf_AD"/>
</dbReference>
<feature type="compositionally biased region" description="Basic and acidic residues" evidence="6">
    <location>
        <begin position="289"/>
        <end position="302"/>
    </location>
</feature>
<keyword evidence="9" id="KW-1185">Reference proteome</keyword>
<reference evidence="8" key="1">
    <citation type="journal article" date="2023" name="Insect Mol. Biol.">
        <title>Genome sequencing provides insights into the evolution of gene families encoding plant cell wall-degrading enzymes in longhorned beetles.</title>
        <authorList>
            <person name="Shin N.R."/>
            <person name="Okamura Y."/>
            <person name="Kirsch R."/>
            <person name="Pauchet Y."/>
        </authorList>
    </citation>
    <scope>NUCLEOTIDE SEQUENCE</scope>
    <source>
        <strain evidence="8">AMC_N1</strain>
    </source>
</reference>
<feature type="domain" description="C2H2-type" evidence="7">
    <location>
        <begin position="412"/>
        <end position="439"/>
    </location>
</feature>
<gene>
    <name evidence="8" type="ORF">NQ318_015491</name>
</gene>
<evidence type="ECO:0000313" key="8">
    <source>
        <dbReference type="EMBL" id="KAJ8937994.1"/>
    </source>
</evidence>
<sequence length="507" mass="57826">MTEQKVCKLCFKVSNDFQVIDKITLEIVDVLLLKIDLSIKEDNVICEGCGDSIYTFFEFKSMCLDSEDSMAPFMRTMNGMEVDIVEMAYLKENSGGATISDPNDAICRLCLKRNRCVDLNTLNESFGKDITAKCVPEIDTNFTRDPKICLSCQTTLVNFYQFVTKRSVKQEDIMECDDQEACLAIKSEELDIKTEEEESDGQQEIYVLLVAAGTNFSKSLTLAALSGFLASSMKMVSYLLNHESKINIFYRSSNNSSSPIHPSVTVSGDNEIQPFVDESSNQNTVHRPIKSDPNKNGDEGEMEYPKDHKLIEDVAVTHYHCKQCPYVTKGKEDLSKHLLSHRKSLGIRSYHCNFCSYKAKRKDHLAKHMLIHKDHSEVTTYDCSFCSYKTKWKICLTRHMISHKDASEVTTYDCRFCSYKTKQKGNLTTHMLIHKDASEITTYNCSFCSYKAKQKSNFTRHMLIHKDASEITTYDCSFCSYKAKHKGNLTTHMLIHKDASQITTYDC</sequence>
<dbReference type="AlphaFoldDB" id="A0AAV8XGU4"/>
<accession>A0AAV8XGU4</accession>
<dbReference type="EMBL" id="JAPWTK010000593">
    <property type="protein sequence ID" value="KAJ8937994.1"/>
    <property type="molecule type" value="Genomic_DNA"/>
</dbReference>
<dbReference type="SUPFAM" id="SSF57667">
    <property type="entry name" value="beta-beta-alpha zinc fingers"/>
    <property type="match status" value="3"/>
</dbReference>
<name>A0AAV8XGU4_9CUCU</name>
<dbReference type="InterPro" id="IPR036236">
    <property type="entry name" value="Znf_C2H2_sf"/>
</dbReference>
<evidence type="ECO:0000256" key="6">
    <source>
        <dbReference type="SAM" id="MobiDB-lite"/>
    </source>
</evidence>
<evidence type="ECO:0000256" key="4">
    <source>
        <dbReference type="ARBA" id="ARBA00022833"/>
    </source>
</evidence>
<keyword evidence="3 5" id="KW-0863">Zinc-finger</keyword>
<dbReference type="PROSITE" id="PS50157">
    <property type="entry name" value="ZINC_FINGER_C2H2_2"/>
    <property type="match status" value="4"/>
</dbReference>
<dbReference type="GO" id="GO:0008270">
    <property type="term" value="F:zinc ion binding"/>
    <property type="evidence" value="ECO:0007669"/>
    <property type="project" value="UniProtKB-KW"/>
</dbReference>